<dbReference type="InterPro" id="IPR050661">
    <property type="entry name" value="BglG_antiterminators"/>
</dbReference>
<evidence type="ECO:0000313" key="4">
    <source>
        <dbReference type="EMBL" id="MBD3689148.1"/>
    </source>
</evidence>
<reference evidence="4 5" key="1">
    <citation type="submission" date="2020-08" db="EMBL/GenBank/DDBJ databases">
        <title>Winkia gen. nov., sp. nov., isolated from faeces of the Anser albifrons in China.</title>
        <authorList>
            <person name="Liu Q."/>
        </authorList>
    </citation>
    <scope>NUCLEOTIDE SEQUENCE [LARGE SCALE GENOMIC DNA]</scope>
    <source>
        <strain evidence="4 5">C62</strain>
    </source>
</reference>
<dbReference type="SMART" id="SM01061">
    <property type="entry name" value="CAT_RBD"/>
    <property type="match status" value="1"/>
</dbReference>
<comment type="caution">
    <text evidence="4">The sequence shown here is derived from an EMBL/GenBank/DDBJ whole genome shotgun (WGS) entry which is preliminary data.</text>
</comment>
<dbReference type="Gene3D" id="1.10.1790.10">
    <property type="entry name" value="PRD domain"/>
    <property type="match status" value="2"/>
</dbReference>
<feature type="domain" description="PRD" evidence="3">
    <location>
        <begin position="180"/>
        <end position="290"/>
    </location>
</feature>
<dbReference type="EMBL" id="JACRUO010000001">
    <property type="protein sequence ID" value="MBD3689148.1"/>
    <property type="molecule type" value="Genomic_DNA"/>
</dbReference>
<proteinExistence type="predicted"/>
<dbReference type="PANTHER" id="PTHR30185:SF15">
    <property type="entry name" value="CRYPTIC BETA-GLUCOSIDE BGL OPERON ANTITERMINATOR"/>
    <property type="match status" value="1"/>
</dbReference>
<evidence type="ECO:0000259" key="3">
    <source>
        <dbReference type="PROSITE" id="PS51372"/>
    </source>
</evidence>
<dbReference type="RefSeq" id="WP_191071217.1">
    <property type="nucleotide sequence ID" value="NZ_CP060506.1"/>
</dbReference>
<evidence type="ECO:0000313" key="5">
    <source>
        <dbReference type="Proteomes" id="UP000627538"/>
    </source>
</evidence>
<evidence type="ECO:0000256" key="2">
    <source>
        <dbReference type="SAM" id="MobiDB-lite"/>
    </source>
</evidence>
<dbReference type="InterPro" id="IPR036650">
    <property type="entry name" value="CAT_RNA-bd_dom_sf"/>
</dbReference>
<dbReference type="InterPro" id="IPR011608">
    <property type="entry name" value="PRD"/>
</dbReference>
<accession>A0A8I0GCQ5</accession>
<dbReference type="SUPFAM" id="SSF50151">
    <property type="entry name" value="SacY-like RNA-binding domain"/>
    <property type="match status" value="1"/>
</dbReference>
<dbReference type="GO" id="GO:0003723">
    <property type="term" value="F:RNA binding"/>
    <property type="evidence" value="ECO:0007669"/>
    <property type="project" value="InterPro"/>
</dbReference>
<gene>
    <name evidence="4" type="ORF">H8R10_02745</name>
</gene>
<dbReference type="Gene3D" id="2.30.24.10">
    <property type="entry name" value="CAT RNA-binding domain"/>
    <property type="match status" value="1"/>
</dbReference>
<protein>
    <submittedName>
        <fullName evidence="4">PRD domain-containing protein</fullName>
    </submittedName>
</protein>
<dbReference type="AlphaFoldDB" id="A0A8I0GCQ5"/>
<dbReference type="InterPro" id="IPR004341">
    <property type="entry name" value="CAT_RNA-bd_dom"/>
</dbReference>
<dbReference type="SUPFAM" id="SSF63520">
    <property type="entry name" value="PTS-regulatory domain, PRD"/>
    <property type="match status" value="2"/>
</dbReference>
<dbReference type="Pfam" id="PF00874">
    <property type="entry name" value="PRD"/>
    <property type="match status" value="2"/>
</dbReference>
<dbReference type="InterPro" id="IPR036634">
    <property type="entry name" value="PRD_sf"/>
</dbReference>
<evidence type="ECO:0000256" key="1">
    <source>
        <dbReference type="ARBA" id="ARBA00022737"/>
    </source>
</evidence>
<keyword evidence="1" id="KW-0677">Repeat</keyword>
<feature type="domain" description="PRD" evidence="3">
    <location>
        <begin position="69"/>
        <end position="179"/>
    </location>
</feature>
<dbReference type="Proteomes" id="UP000627538">
    <property type="component" value="Unassembled WGS sequence"/>
</dbReference>
<feature type="region of interest" description="Disordered" evidence="2">
    <location>
        <begin position="288"/>
        <end position="309"/>
    </location>
</feature>
<sequence length="309" mass="34112">MTRRVMRALKVLNNNVVLVQDGDDVVIVTGRGIGYQVRPGAPIDQGAIQRIFAPCSEDDTLTLARLLADIPANHIVLVDRALERVAREHPAARRARESVSATVALADHVSFAIARVRSGVTVTYPLRSEIAHLYPEELAAADRLVAELSALIGDVDLPAGEAVAIALHLVNASFSSTDLTHTYELTDAIIQVFDVIEQFYGRPVDRDGLTAARFTAHMRYFFVRLARAEQFDESDVRMSALITEAYPEAHRCAMLVKTLLEAWLETEISPAEIAYLALHIERFSEKDDRGETAQAHEAAKQRGYADPTQ</sequence>
<dbReference type="PROSITE" id="PS51372">
    <property type="entry name" value="PRD_2"/>
    <property type="match status" value="2"/>
</dbReference>
<organism evidence="4 5">
    <name type="scientific">Nanchangia anserum</name>
    <dbReference type="NCBI Taxonomy" id="2692125"/>
    <lineage>
        <taxon>Bacteria</taxon>
        <taxon>Bacillati</taxon>
        <taxon>Actinomycetota</taxon>
        <taxon>Actinomycetes</taxon>
        <taxon>Actinomycetales</taxon>
        <taxon>Actinomycetaceae</taxon>
        <taxon>Nanchangia</taxon>
    </lineage>
</organism>
<name>A0A8I0GCQ5_9ACTO</name>
<dbReference type="Pfam" id="PF03123">
    <property type="entry name" value="CAT_RBD"/>
    <property type="match status" value="1"/>
</dbReference>
<dbReference type="GO" id="GO:0006355">
    <property type="term" value="P:regulation of DNA-templated transcription"/>
    <property type="evidence" value="ECO:0007669"/>
    <property type="project" value="InterPro"/>
</dbReference>
<dbReference type="PANTHER" id="PTHR30185">
    <property type="entry name" value="CRYPTIC BETA-GLUCOSIDE BGL OPERON ANTITERMINATOR"/>
    <property type="match status" value="1"/>
</dbReference>
<keyword evidence="5" id="KW-1185">Reference proteome</keyword>